<protein>
    <submittedName>
        <fullName evidence="2">Biotin-independent malonate decarboxylase subunit beta</fullName>
    </submittedName>
</protein>
<gene>
    <name evidence="2" type="ORF">JF625_07525</name>
</gene>
<dbReference type="NCBIfam" id="TIGR03133">
    <property type="entry name" value="malonate_beta"/>
    <property type="match status" value="1"/>
</dbReference>
<proteinExistence type="predicted"/>
<dbReference type="PANTHER" id="PTHR43842">
    <property type="entry name" value="PROPIONYL-COA CARBOXYLASE BETA CHAIN"/>
    <property type="match status" value="1"/>
</dbReference>
<dbReference type="Pfam" id="PF01039">
    <property type="entry name" value="Carboxyl_trans"/>
    <property type="match status" value="1"/>
</dbReference>
<dbReference type="Gene3D" id="3.90.226.10">
    <property type="entry name" value="2-enoyl-CoA Hydratase, Chain A, domain 1"/>
    <property type="match status" value="1"/>
</dbReference>
<evidence type="ECO:0000313" key="3">
    <source>
        <dbReference type="Proteomes" id="UP000700706"/>
    </source>
</evidence>
<organism evidence="2 3">
    <name type="scientific">Inquilinus limosus</name>
    <dbReference type="NCBI Taxonomy" id="171674"/>
    <lineage>
        <taxon>Bacteria</taxon>
        <taxon>Pseudomonadati</taxon>
        <taxon>Pseudomonadota</taxon>
        <taxon>Alphaproteobacteria</taxon>
        <taxon>Rhodospirillales</taxon>
        <taxon>Rhodospirillaceae</taxon>
        <taxon>Inquilinus</taxon>
    </lineage>
</organism>
<comment type="caution">
    <text evidence="2">The sequence shown here is derived from an EMBL/GenBank/DDBJ whole genome shotgun (WGS) entry which is preliminary data.</text>
</comment>
<dbReference type="NCBIfam" id="NF005530">
    <property type="entry name" value="PRK07189.1"/>
    <property type="match status" value="1"/>
</dbReference>
<dbReference type="AlphaFoldDB" id="A0A952KJT7"/>
<dbReference type="PROSITE" id="PS50980">
    <property type="entry name" value="COA_CT_NTER"/>
    <property type="match status" value="1"/>
</dbReference>
<dbReference type="PANTHER" id="PTHR43842:SF2">
    <property type="entry name" value="PROPIONYL-COA CARBOXYLASE BETA CHAIN, MITOCHONDRIAL"/>
    <property type="match status" value="1"/>
</dbReference>
<dbReference type="InterPro" id="IPR051047">
    <property type="entry name" value="AccD/PCCB"/>
</dbReference>
<name>A0A952KJT7_9PROT</name>
<accession>A0A952KJT7</accession>
<dbReference type="InterPro" id="IPR011762">
    <property type="entry name" value="COA_CT_N"/>
</dbReference>
<sequence>MNDNAIRQSASQESASWFLASARERLAGLLDPDSFIEILPPSDRVQSPHLALFDLPAAFDDGMIVGRGRLDGREVLVAAQEGQFMGGTFAEVSGAKLVGLLRAARDRADLPVLLLLDSGGVRLQEANAGELAVAEVMRAIAEARSAGVAVIALVGGRSGAFGGAGLTAATCSRIAISEQGRLGVTGPEVIETNQGVEEFDSKDKALVWSVTGGRTRRLIGGADAYAMDTMAGFRGAALALLDRVPAFDLRTLQAEQERLAARQARLGGCSSATEMWAILGIADPEGVRDMDDEAFAALAAKVKGLDHDGR</sequence>
<dbReference type="Proteomes" id="UP000700706">
    <property type="component" value="Unassembled WGS sequence"/>
</dbReference>
<reference evidence="2" key="1">
    <citation type="submission" date="2020-06" db="EMBL/GenBank/DDBJ databases">
        <title>Stable isotope informed genome-resolved metagenomics uncovers potential trophic interactions in rhizosphere soil.</title>
        <authorList>
            <person name="Starr E.P."/>
            <person name="Shi S."/>
            <person name="Blazewicz S.J."/>
            <person name="Koch B.J."/>
            <person name="Probst A.J."/>
            <person name="Hungate B.A."/>
            <person name="Pett-Ridge J."/>
            <person name="Firestone M.K."/>
            <person name="Banfield J.F."/>
        </authorList>
    </citation>
    <scope>NUCLEOTIDE SEQUENCE</scope>
    <source>
        <strain evidence="2">YM_69_17</strain>
    </source>
</reference>
<dbReference type="InterPro" id="IPR017556">
    <property type="entry name" value="Malonate_beta"/>
</dbReference>
<evidence type="ECO:0000259" key="1">
    <source>
        <dbReference type="PROSITE" id="PS50980"/>
    </source>
</evidence>
<dbReference type="InterPro" id="IPR029045">
    <property type="entry name" value="ClpP/crotonase-like_dom_sf"/>
</dbReference>
<feature type="domain" description="CoA carboxyltransferase N-terminal" evidence="1">
    <location>
        <begin position="1"/>
        <end position="249"/>
    </location>
</feature>
<dbReference type="EMBL" id="JAEKLZ010000157">
    <property type="protein sequence ID" value="MBW8724989.1"/>
    <property type="molecule type" value="Genomic_DNA"/>
</dbReference>
<dbReference type="SUPFAM" id="SSF52096">
    <property type="entry name" value="ClpP/crotonase"/>
    <property type="match status" value="1"/>
</dbReference>
<dbReference type="GO" id="GO:0005975">
    <property type="term" value="P:carbohydrate metabolic process"/>
    <property type="evidence" value="ECO:0007669"/>
    <property type="project" value="InterPro"/>
</dbReference>
<dbReference type="GO" id="GO:0016831">
    <property type="term" value="F:carboxy-lyase activity"/>
    <property type="evidence" value="ECO:0007669"/>
    <property type="project" value="InterPro"/>
</dbReference>
<dbReference type="GO" id="GO:0004658">
    <property type="term" value="F:propionyl-CoA carboxylase activity"/>
    <property type="evidence" value="ECO:0007669"/>
    <property type="project" value="TreeGrafter"/>
</dbReference>
<evidence type="ECO:0000313" key="2">
    <source>
        <dbReference type="EMBL" id="MBW8724989.1"/>
    </source>
</evidence>
<dbReference type="InterPro" id="IPR034733">
    <property type="entry name" value="AcCoA_carboxyl_beta"/>
</dbReference>